<feature type="domain" description="Interferon-related developmental regulator C-terminal" evidence="3">
    <location>
        <begin position="359"/>
        <end position="408"/>
    </location>
</feature>
<dbReference type="Pfam" id="PF04836">
    <property type="entry name" value="IFRD_C"/>
    <property type="match status" value="1"/>
</dbReference>
<evidence type="ECO:0000313" key="5">
    <source>
        <dbReference type="EMBL" id="CAJ0602537.1"/>
    </source>
</evidence>
<proteinExistence type="inferred from homology"/>
<dbReference type="AlphaFoldDB" id="A0AA36H254"/>
<sequence>MGKGRNKNKEKDSYSGPTRKGREDDGSESDAESVSTHFSVDDDMRSVQGETGEDLDVPDFLDSLSEHIENASHKNISIRMAALKHLQLAFCSQYLPDFITKWRMTLVELISRNLRKTDEEIAVSAVLLALMSLQLGEEMGSDIEECLATLRALVTDPSRAEQLRSLCAVSIAVTTHVASVSDESVAASIKALRSVWATLKSTAHSTRLYSTALESWCLLLQDADAATLNSAFGEFSKLAFFLEADQLDIRIATGEALAFIYELGSETRPSFRLPNHQQIVEILDALCSESSKTKAKKDKRAQRFTLRQVYSSIVQRDTPSITIKFNREVLILDSCASKLLYDICCELLRGGIVRQLQYNELLRDLFDLGPVQEVDPVEKISKLARMAALDAASKHRNQMRGKQRDKRNVVL</sequence>
<organism evidence="5 6">
    <name type="scientific">Cylicocyclus nassatus</name>
    <name type="common">Nematode worm</name>
    <dbReference type="NCBI Taxonomy" id="53992"/>
    <lineage>
        <taxon>Eukaryota</taxon>
        <taxon>Metazoa</taxon>
        <taxon>Ecdysozoa</taxon>
        <taxon>Nematoda</taxon>
        <taxon>Chromadorea</taxon>
        <taxon>Rhabditida</taxon>
        <taxon>Rhabditina</taxon>
        <taxon>Rhabditomorpha</taxon>
        <taxon>Strongyloidea</taxon>
        <taxon>Strongylidae</taxon>
        <taxon>Cylicocyclus</taxon>
    </lineage>
</organism>
<dbReference type="Proteomes" id="UP001176961">
    <property type="component" value="Unassembled WGS sequence"/>
</dbReference>
<name>A0AA36H254_CYLNA</name>
<comment type="caution">
    <text evidence="5">The sequence shown here is derived from an EMBL/GenBank/DDBJ whole genome shotgun (WGS) entry which is preliminary data.</text>
</comment>
<evidence type="ECO:0000256" key="1">
    <source>
        <dbReference type="ARBA" id="ARBA00008828"/>
    </source>
</evidence>
<dbReference type="InterPro" id="IPR006921">
    <property type="entry name" value="Interferon-rel_develop_reg_C"/>
</dbReference>
<feature type="region of interest" description="Disordered" evidence="2">
    <location>
        <begin position="1"/>
        <end position="54"/>
    </location>
</feature>
<accession>A0AA36H254</accession>
<gene>
    <name evidence="5" type="ORF">CYNAS_LOCUS14520</name>
</gene>
<protein>
    <recommendedName>
        <fullName evidence="7">Interferon-related developmental regulator 1</fullName>
    </recommendedName>
</protein>
<evidence type="ECO:0000259" key="3">
    <source>
        <dbReference type="Pfam" id="PF04836"/>
    </source>
</evidence>
<dbReference type="PANTHER" id="PTHR12354:SF1">
    <property type="entry name" value="INTERFERON-RELATED DEVELOPMENTAL REGULATOR 1"/>
    <property type="match status" value="1"/>
</dbReference>
<comment type="similarity">
    <text evidence="1">Belongs to the IFRD family.</text>
</comment>
<dbReference type="InterPro" id="IPR016024">
    <property type="entry name" value="ARM-type_fold"/>
</dbReference>
<dbReference type="Pfam" id="PF05004">
    <property type="entry name" value="IFRD"/>
    <property type="match status" value="1"/>
</dbReference>
<reference evidence="5" key="1">
    <citation type="submission" date="2023-07" db="EMBL/GenBank/DDBJ databases">
        <authorList>
            <consortium name="CYATHOMIX"/>
        </authorList>
    </citation>
    <scope>NUCLEOTIDE SEQUENCE</scope>
    <source>
        <strain evidence="5">N/A</strain>
    </source>
</reference>
<evidence type="ECO:0000313" key="6">
    <source>
        <dbReference type="Proteomes" id="UP001176961"/>
    </source>
</evidence>
<dbReference type="EMBL" id="CATQJL010000305">
    <property type="protein sequence ID" value="CAJ0602537.1"/>
    <property type="molecule type" value="Genomic_DNA"/>
</dbReference>
<dbReference type="SUPFAM" id="SSF48371">
    <property type="entry name" value="ARM repeat"/>
    <property type="match status" value="1"/>
</dbReference>
<evidence type="ECO:0000256" key="2">
    <source>
        <dbReference type="SAM" id="MobiDB-lite"/>
    </source>
</evidence>
<dbReference type="InterPro" id="IPR039777">
    <property type="entry name" value="IFRD"/>
</dbReference>
<dbReference type="InterPro" id="IPR007701">
    <property type="entry name" value="Interferon-rel_develop_reg_N"/>
</dbReference>
<evidence type="ECO:0008006" key="7">
    <source>
        <dbReference type="Google" id="ProtNLM"/>
    </source>
</evidence>
<feature type="domain" description="Interferon-related developmental regulator N-terminal" evidence="4">
    <location>
        <begin position="35"/>
        <end position="313"/>
    </location>
</feature>
<dbReference type="PANTHER" id="PTHR12354">
    <property type="entry name" value="INTERFERON-RELATED DEVELOPMENTAL REGULATOR"/>
    <property type="match status" value="1"/>
</dbReference>
<keyword evidence="6" id="KW-1185">Reference proteome</keyword>
<evidence type="ECO:0000259" key="4">
    <source>
        <dbReference type="Pfam" id="PF05004"/>
    </source>
</evidence>